<dbReference type="Pfam" id="PF00873">
    <property type="entry name" value="ACR_tran"/>
    <property type="match status" value="1"/>
</dbReference>
<protein>
    <submittedName>
        <fullName evidence="3">Efflux RND transporter permease subunit</fullName>
    </submittedName>
</protein>
<feature type="transmembrane region" description="Helical" evidence="2">
    <location>
        <begin position="989"/>
        <end position="1014"/>
    </location>
</feature>
<feature type="transmembrane region" description="Helical" evidence="2">
    <location>
        <begin position="910"/>
        <end position="935"/>
    </location>
</feature>
<dbReference type="Gene3D" id="3.30.70.1320">
    <property type="entry name" value="Multidrug efflux transporter AcrB pore domain like"/>
    <property type="match status" value="1"/>
</dbReference>
<feature type="compositionally biased region" description="Low complexity" evidence="1">
    <location>
        <begin position="1353"/>
        <end position="1382"/>
    </location>
</feature>
<dbReference type="Proteomes" id="UP000598426">
    <property type="component" value="Unassembled WGS sequence"/>
</dbReference>
<feature type="compositionally biased region" description="Low complexity" evidence="1">
    <location>
        <begin position="1183"/>
        <end position="1203"/>
    </location>
</feature>
<proteinExistence type="predicted"/>
<feature type="compositionally biased region" description="Gly residues" evidence="1">
    <location>
        <begin position="1029"/>
        <end position="1043"/>
    </location>
</feature>
<feature type="transmembrane region" description="Helical" evidence="2">
    <location>
        <begin position="433"/>
        <end position="453"/>
    </location>
</feature>
<dbReference type="InterPro" id="IPR027463">
    <property type="entry name" value="AcrB_DN_DC_subdom"/>
</dbReference>
<feature type="compositionally biased region" description="Low complexity" evidence="1">
    <location>
        <begin position="1141"/>
        <end position="1175"/>
    </location>
</feature>
<evidence type="ECO:0000256" key="2">
    <source>
        <dbReference type="SAM" id="Phobius"/>
    </source>
</evidence>
<comment type="caution">
    <text evidence="3">The sequence shown here is derived from an EMBL/GenBank/DDBJ whole genome shotgun (WGS) entry which is preliminary data.</text>
</comment>
<keyword evidence="2" id="KW-0812">Transmembrane</keyword>
<organism evidence="3 4">
    <name type="scientific">Microbacterium helvum</name>
    <dbReference type="NCBI Taxonomy" id="2773713"/>
    <lineage>
        <taxon>Bacteria</taxon>
        <taxon>Bacillati</taxon>
        <taxon>Actinomycetota</taxon>
        <taxon>Actinomycetes</taxon>
        <taxon>Micrococcales</taxon>
        <taxon>Microbacteriaceae</taxon>
        <taxon>Microbacterium</taxon>
    </lineage>
</organism>
<feature type="compositionally biased region" description="Low complexity" evidence="1">
    <location>
        <begin position="1115"/>
        <end position="1125"/>
    </location>
</feature>
<feature type="transmembrane region" description="Helical" evidence="2">
    <location>
        <begin position="884"/>
        <end position="904"/>
    </location>
</feature>
<dbReference type="Gene3D" id="3.30.2090.10">
    <property type="entry name" value="Multidrug efflux transporter AcrB TolC docking domain, DN and DC subdomains"/>
    <property type="match status" value="2"/>
</dbReference>
<feature type="transmembrane region" description="Helical" evidence="2">
    <location>
        <begin position="858"/>
        <end position="877"/>
    </location>
</feature>
<dbReference type="SUPFAM" id="SSF82693">
    <property type="entry name" value="Multidrug efflux transporter AcrB pore domain, PN1, PN2, PC1 and PC2 subdomains"/>
    <property type="match status" value="2"/>
</dbReference>
<accession>A0ABR8NLI3</accession>
<feature type="compositionally biased region" description="Low complexity" evidence="1">
    <location>
        <begin position="1224"/>
        <end position="1260"/>
    </location>
</feature>
<dbReference type="InterPro" id="IPR001036">
    <property type="entry name" value="Acrflvin-R"/>
</dbReference>
<feature type="compositionally biased region" description="Acidic residues" evidence="1">
    <location>
        <begin position="1340"/>
        <end position="1352"/>
    </location>
</feature>
<dbReference type="Gene3D" id="1.20.1640.10">
    <property type="entry name" value="Multidrug efflux transporter AcrB transmembrane domain"/>
    <property type="match status" value="2"/>
</dbReference>
<dbReference type="PANTHER" id="PTHR32063:SF0">
    <property type="entry name" value="SWARMING MOTILITY PROTEIN SWRC"/>
    <property type="match status" value="1"/>
</dbReference>
<evidence type="ECO:0000313" key="4">
    <source>
        <dbReference type="Proteomes" id="UP000598426"/>
    </source>
</evidence>
<name>A0ABR8NLI3_9MICO</name>
<reference evidence="3 4" key="1">
    <citation type="submission" date="2020-09" db="EMBL/GenBank/DDBJ databases">
        <title>Isolation and identification of active actinomycetes.</title>
        <authorList>
            <person name="Li X."/>
        </authorList>
    </citation>
    <scope>NUCLEOTIDE SEQUENCE [LARGE SCALE GENOMIC DNA]</scope>
    <source>
        <strain evidence="3 4">NEAU-LLC</strain>
    </source>
</reference>
<feature type="compositionally biased region" description="Low complexity" evidence="1">
    <location>
        <begin position="1273"/>
        <end position="1282"/>
    </location>
</feature>
<feature type="compositionally biased region" description="Acidic residues" evidence="1">
    <location>
        <begin position="1261"/>
        <end position="1272"/>
    </location>
</feature>
<dbReference type="Gene3D" id="3.30.70.1430">
    <property type="entry name" value="Multidrug efflux transporter AcrB pore domain"/>
    <property type="match status" value="2"/>
</dbReference>
<dbReference type="SUPFAM" id="SSF82866">
    <property type="entry name" value="Multidrug efflux transporter AcrB transmembrane domain"/>
    <property type="match status" value="2"/>
</dbReference>
<dbReference type="PANTHER" id="PTHR32063">
    <property type="match status" value="1"/>
</dbReference>
<feature type="compositionally biased region" description="Low complexity" evidence="1">
    <location>
        <begin position="1324"/>
        <end position="1339"/>
    </location>
</feature>
<dbReference type="Gene3D" id="3.30.70.1440">
    <property type="entry name" value="Multidrug efflux transporter AcrB pore domain"/>
    <property type="match status" value="1"/>
</dbReference>
<feature type="transmembrane region" description="Helical" evidence="2">
    <location>
        <begin position="956"/>
        <end position="977"/>
    </location>
</feature>
<evidence type="ECO:0000256" key="1">
    <source>
        <dbReference type="SAM" id="MobiDB-lite"/>
    </source>
</evidence>
<keyword evidence="2" id="KW-0472">Membrane</keyword>
<gene>
    <name evidence="3" type="ORF">IF188_06115</name>
</gene>
<dbReference type="PRINTS" id="PR00702">
    <property type="entry name" value="ACRIFLAVINRP"/>
</dbReference>
<feature type="transmembrane region" description="Helical" evidence="2">
    <location>
        <begin position="465"/>
        <end position="492"/>
    </location>
</feature>
<feature type="compositionally biased region" description="Acidic residues" evidence="1">
    <location>
        <begin position="1204"/>
        <end position="1223"/>
    </location>
</feature>
<feature type="compositionally biased region" description="Acidic residues" evidence="1">
    <location>
        <begin position="1383"/>
        <end position="1394"/>
    </location>
</feature>
<feature type="region of interest" description="Disordered" evidence="1">
    <location>
        <begin position="1021"/>
        <end position="1059"/>
    </location>
</feature>
<dbReference type="SUPFAM" id="SSF82714">
    <property type="entry name" value="Multidrug efflux transporter AcrB TolC docking domain, DN and DC subdomains"/>
    <property type="match status" value="2"/>
</dbReference>
<feature type="region of interest" description="Disordered" evidence="1">
    <location>
        <begin position="1103"/>
        <end position="1447"/>
    </location>
</feature>
<feature type="transmembrane region" description="Helical" evidence="2">
    <location>
        <begin position="534"/>
        <end position="554"/>
    </location>
</feature>
<feature type="compositionally biased region" description="Acidic residues" evidence="1">
    <location>
        <begin position="1283"/>
        <end position="1323"/>
    </location>
</feature>
<sequence>MSNLAVLSLKNRALIALITIVAAIFGGLALTNLKQELIPSIEFPALIVVSTYPGASPDVVNNDVSTPIESAIQGVPGLEGTTATSTTNASIVQATFAYGTDLATAEQKMTQAINRIQSTLPTGVEPNVLSVSIDDLPVIQIAVTGYDDEETIQAQLEASVIPDLEDVDGVNAAQIVGGVGQRVTITPDQAALAAAGYSQQAISDALKQNGVLFPGGEITENDQTLTVQTGSKITSVDEIAALPLVPSDAEQFAGGQKTIGDVATVVQETDPVTSISRVNGEPALTIAVTKLPSANTVDVSRGVTALLPSLEDDIDGVEFTVVFDQAPYIQQSIDSLAQEGLLGLVFAVIVIFLFLLSVRSTLVAAISIPTSVLITFIGIQAFGFSLNILTLGALTIAIGRVVDDSIVVIENIKRHYVGDADKKTAILRGVREVATAISASTITTVAVFLPIAFVGDVTGELFRPFAMTVTIAMLASLFVALTIVPVLAYWFLKPGKPILTSEGVAIDPEDPAAPPSRLQKSYLPILTWTLKHSWVTLLIAVLVLGGTIAMAPFMKTNFLGDSGQNTFTVTQDLGPAPSLESEDAAAQPVEEALLGIDGIETVQVSIGSSGSALRDAFSGGSAGITYSITTDPDADQVALREDVQQALADLDDVGTLTVGTGNGGFGSSDIEVDVTAPDSETLADATDTVVDAVTGADGVGQVSSNLSASLPYIAVEVDRDKAAQLGLSEVAVGGLVSAAMQPQQGGTVEIDDTTLTVYIAASDPPASLDELRALPVPSATGLVTLSDVATVEESTGPASITTEDGRRTATVTVSPSTDDLATATASVTQAIADAELPKSADAAIGGVASQQGDAFSQLGLAMLAAILIVYIVMVATFRSLRQPLLLLVSVPFAATGAILLQIITGVPLGVASLIGVLMLIGIVVTNAIVLVDLVNQYREKGLSTHDATLAGGSRRLRPILMTALATIFALTPMALGITGHGGFISQPLAIVVIGGLISSTVLTLLVLPTLYNLVEGAKERRAARRRGGDGPGDGGGPGGGGDGPAPEGEGSDGADAGDDREGELVAVGASGAAAAAAGDEGGAGGAAAAGAAGAAVFETRRERRAREAAGRRKGAVAAETAATAVPVIEEGPDVEVSSTQPAPDAVAGEAGVEAMADGPELEASPAEATPDAAATVSDERAVESTSAEGEPEAGAAESAAADVPEAEASEVEASEVEASEVESSEASPMDAAEPASDEAAAAPSAAESVESVAADTAEAAETTDAEPQDTSEEPAVVESAVEAAEDGAAEDASVDEAGVEEAAAEEPADEAADATETADDEGSADAAGQAEPGEPGEPAEAQESEAPAEPEGAEVPAASEVPAEPEGAEVPAETEPAAPTDGPELEAAVDESEPQSESNVREDESAATADAGSDEESEHPEQADPQQADHDQPEPDDTAKPERRDDA</sequence>
<feature type="compositionally biased region" description="Basic and acidic residues" evidence="1">
    <location>
        <begin position="1419"/>
        <end position="1447"/>
    </location>
</feature>
<dbReference type="EMBL" id="JACXZS010000003">
    <property type="protein sequence ID" value="MBD3941273.1"/>
    <property type="molecule type" value="Genomic_DNA"/>
</dbReference>
<keyword evidence="2" id="KW-1133">Transmembrane helix</keyword>
<feature type="transmembrane region" description="Helical" evidence="2">
    <location>
        <begin position="336"/>
        <end position="355"/>
    </location>
</feature>
<evidence type="ECO:0000313" key="3">
    <source>
        <dbReference type="EMBL" id="MBD3941273.1"/>
    </source>
</evidence>
<keyword evidence="4" id="KW-1185">Reference proteome</keyword>